<accession>A0A4Q0M9T2</accession>
<reference evidence="1 2" key="1">
    <citation type="submission" date="2018-12" db="EMBL/GenBank/DDBJ databases">
        <title>bacterium Hansschlegelia zhihuaiae S113.</title>
        <authorList>
            <person name="He J."/>
        </authorList>
    </citation>
    <scope>NUCLEOTIDE SEQUENCE [LARGE SCALE GENOMIC DNA]</scope>
    <source>
        <strain evidence="1 2">S 113</strain>
    </source>
</reference>
<dbReference type="Gene3D" id="1.10.10.10">
    <property type="entry name" value="Winged helix-like DNA-binding domain superfamily/Winged helix DNA-binding domain"/>
    <property type="match status" value="1"/>
</dbReference>
<gene>
    <name evidence="1" type="ORF">EK403_17755</name>
</gene>
<comment type="caution">
    <text evidence="1">The sequence shown here is derived from an EMBL/GenBank/DDBJ whole genome shotgun (WGS) entry which is preliminary data.</text>
</comment>
<protein>
    <recommendedName>
        <fullName evidence="3">MarR family transcriptional regulator</fullName>
    </recommendedName>
</protein>
<keyword evidence="2" id="KW-1185">Reference proteome</keyword>
<evidence type="ECO:0000313" key="1">
    <source>
        <dbReference type="EMBL" id="RXF69971.1"/>
    </source>
</evidence>
<dbReference type="EMBL" id="RYFI01000019">
    <property type="protein sequence ID" value="RXF69971.1"/>
    <property type="molecule type" value="Genomic_DNA"/>
</dbReference>
<organism evidence="1 2">
    <name type="scientific">Hansschlegelia zhihuaiae</name>
    <dbReference type="NCBI Taxonomy" id="405005"/>
    <lineage>
        <taxon>Bacteria</taxon>
        <taxon>Pseudomonadati</taxon>
        <taxon>Pseudomonadota</taxon>
        <taxon>Alphaproteobacteria</taxon>
        <taxon>Hyphomicrobiales</taxon>
        <taxon>Methylopilaceae</taxon>
        <taxon>Hansschlegelia</taxon>
    </lineage>
</organism>
<evidence type="ECO:0008006" key="3">
    <source>
        <dbReference type="Google" id="ProtNLM"/>
    </source>
</evidence>
<dbReference type="Proteomes" id="UP000289708">
    <property type="component" value="Unassembled WGS sequence"/>
</dbReference>
<sequence length="143" mass="15842">MFFWFLDLERLLADKAWLPVERALAESRSRFPQLTVGALETLIYISRRQKQIDAGSLTLPKIARDLGVPYSTLARHTDLLGAGVGGREGLGLLKKKGGQGRVYSIEITPAGMHFLSQIYVALRPSQKENLLTFNSDTGSIPDK</sequence>
<proteinExistence type="predicted"/>
<name>A0A4Q0M9T2_9HYPH</name>
<dbReference type="AlphaFoldDB" id="A0A4Q0M9T2"/>
<dbReference type="RefSeq" id="WP_128778801.1">
    <property type="nucleotide sequence ID" value="NZ_RYFI01000019.1"/>
</dbReference>
<dbReference type="InterPro" id="IPR036388">
    <property type="entry name" value="WH-like_DNA-bd_sf"/>
</dbReference>
<evidence type="ECO:0000313" key="2">
    <source>
        <dbReference type="Proteomes" id="UP000289708"/>
    </source>
</evidence>